<organism evidence="2 3">
    <name type="scientific">Tulasnella calospora MUT 4182</name>
    <dbReference type="NCBI Taxonomy" id="1051891"/>
    <lineage>
        <taxon>Eukaryota</taxon>
        <taxon>Fungi</taxon>
        <taxon>Dikarya</taxon>
        <taxon>Basidiomycota</taxon>
        <taxon>Agaricomycotina</taxon>
        <taxon>Agaricomycetes</taxon>
        <taxon>Cantharellales</taxon>
        <taxon>Tulasnellaceae</taxon>
        <taxon>Tulasnella</taxon>
    </lineage>
</organism>
<dbReference type="OrthoDB" id="3257613at2759"/>
<protein>
    <recommendedName>
        <fullName evidence="1">CxC2-like cysteine cluster KDZ transposase-associated domain-containing protein</fullName>
    </recommendedName>
</protein>
<gene>
    <name evidence="2" type="ORF">M407DRAFT_71179</name>
</gene>
<dbReference type="AlphaFoldDB" id="A0A0C3L5E1"/>
<dbReference type="Pfam" id="PF18758">
    <property type="entry name" value="KDZ"/>
    <property type="match status" value="1"/>
</dbReference>
<proteinExistence type="predicted"/>
<evidence type="ECO:0000259" key="1">
    <source>
        <dbReference type="Pfam" id="PF18803"/>
    </source>
</evidence>
<dbReference type="EMBL" id="KN822988">
    <property type="protein sequence ID" value="KIO29003.1"/>
    <property type="molecule type" value="Genomic_DNA"/>
</dbReference>
<name>A0A0C3L5E1_9AGAM</name>
<dbReference type="InterPro" id="IPR040521">
    <property type="entry name" value="KDZ"/>
</dbReference>
<keyword evidence="3" id="KW-1185">Reference proteome</keyword>
<dbReference type="InterPro" id="IPR041457">
    <property type="entry name" value="CxC2_KDZ-assoc"/>
</dbReference>
<accession>A0A0C3L5E1</accession>
<sequence>YRCLDCFGNYILCPSCIKRAHLPYGDPFHRIEKLIRVANNESYFERSALSDPEIGGALYCGHGGKPCPFHSHQQSSIVRILDANGIFIYRVFQCICAPLDYPNGIPLAIQFLQMALFPATYEKVQTAFTFKVLKLAQLHRFSGKESVWDFYTVMRRWTNNIDPKAVPDLYPQFRKVLQLWGTIRLVKRSGYLELAVARGGLVVRCPTCPTPGMNIPDDWKNDPLARLKYSCMMSIDGNFHLQRNNKGVRKDFPLTGNAGFWVDDGELAEYIDGKGARAARSSCHSFKAGDPSRWVQKSGKAVSGVVMVSCARHSFIQPNGTVDLDKGER</sequence>
<evidence type="ECO:0000313" key="2">
    <source>
        <dbReference type="EMBL" id="KIO29003.1"/>
    </source>
</evidence>
<dbReference type="HOGENOM" id="CLU_003703_12_1_1"/>
<feature type="non-terminal residue" evidence="2">
    <location>
        <position position="1"/>
    </location>
</feature>
<dbReference type="Proteomes" id="UP000054248">
    <property type="component" value="Unassembled WGS sequence"/>
</dbReference>
<dbReference type="STRING" id="1051891.A0A0C3L5E1"/>
<evidence type="ECO:0000313" key="3">
    <source>
        <dbReference type="Proteomes" id="UP000054248"/>
    </source>
</evidence>
<reference evidence="2 3" key="1">
    <citation type="submission" date="2014-04" db="EMBL/GenBank/DDBJ databases">
        <authorList>
            <consortium name="DOE Joint Genome Institute"/>
            <person name="Kuo A."/>
            <person name="Girlanda M."/>
            <person name="Perotto S."/>
            <person name="Kohler A."/>
            <person name="Nagy L.G."/>
            <person name="Floudas D."/>
            <person name="Copeland A."/>
            <person name="Barry K.W."/>
            <person name="Cichocki N."/>
            <person name="Veneault-Fourrey C."/>
            <person name="LaButti K."/>
            <person name="Lindquist E.A."/>
            <person name="Lipzen A."/>
            <person name="Lundell T."/>
            <person name="Morin E."/>
            <person name="Murat C."/>
            <person name="Sun H."/>
            <person name="Tunlid A."/>
            <person name="Henrissat B."/>
            <person name="Grigoriev I.V."/>
            <person name="Hibbett D.S."/>
            <person name="Martin F."/>
            <person name="Nordberg H.P."/>
            <person name="Cantor M.N."/>
            <person name="Hua S.X."/>
        </authorList>
    </citation>
    <scope>NUCLEOTIDE SEQUENCE [LARGE SCALE GENOMIC DNA]</scope>
    <source>
        <strain evidence="2 3">MUT 4182</strain>
    </source>
</reference>
<dbReference type="Pfam" id="PF18803">
    <property type="entry name" value="CxC2"/>
    <property type="match status" value="1"/>
</dbReference>
<reference evidence="3" key="2">
    <citation type="submission" date="2015-01" db="EMBL/GenBank/DDBJ databases">
        <title>Evolutionary Origins and Diversification of the Mycorrhizal Mutualists.</title>
        <authorList>
            <consortium name="DOE Joint Genome Institute"/>
            <consortium name="Mycorrhizal Genomics Consortium"/>
            <person name="Kohler A."/>
            <person name="Kuo A."/>
            <person name="Nagy L.G."/>
            <person name="Floudas D."/>
            <person name="Copeland A."/>
            <person name="Barry K.W."/>
            <person name="Cichocki N."/>
            <person name="Veneault-Fourrey C."/>
            <person name="LaButti K."/>
            <person name="Lindquist E.A."/>
            <person name="Lipzen A."/>
            <person name="Lundell T."/>
            <person name="Morin E."/>
            <person name="Murat C."/>
            <person name="Riley R."/>
            <person name="Ohm R."/>
            <person name="Sun H."/>
            <person name="Tunlid A."/>
            <person name="Henrissat B."/>
            <person name="Grigoriev I.V."/>
            <person name="Hibbett D.S."/>
            <person name="Martin F."/>
        </authorList>
    </citation>
    <scope>NUCLEOTIDE SEQUENCE [LARGE SCALE GENOMIC DNA]</scope>
    <source>
        <strain evidence="3">MUT 4182</strain>
    </source>
</reference>
<feature type="domain" description="CxC2-like cysteine cluster KDZ transposase-associated" evidence="1">
    <location>
        <begin position="54"/>
        <end position="161"/>
    </location>
</feature>